<feature type="compositionally biased region" description="Polar residues" evidence="2">
    <location>
        <begin position="190"/>
        <end position="234"/>
    </location>
</feature>
<dbReference type="PROSITE" id="PS51061">
    <property type="entry name" value="R3H"/>
    <property type="match status" value="1"/>
</dbReference>
<dbReference type="Gene3D" id="3.30.1370.50">
    <property type="entry name" value="R3H-like domain"/>
    <property type="match status" value="1"/>
</dbReference>
<name>A0AAD9NRG3_RIDPI</name>
<feature type="compositionally biased region" description="Low complexity" evidence="2">
    <location>
        <begin position="241"/>
        <end position="259"/>
    </location>
</feature>
<dbReference type="PANTHER" id="PTHR15672:SF8">
    <property type="entry name" value="PROTEIN ENCORE"/>
    <property type="match status" value="1"/>
</dbReference>
<feature type="compositionally biased region" description="Polar residues" evidence="2">
    <location>
        <begin position="260"/>
        <end position="271"/>
    </location>
</feature>
<evidence type="ECO:0000313" key="5">
    <source>
        <dbReference type="EMBL" id="KAK2180052.1"/>
    </source>
</evidence>
<sequence>MTLNKNPKDRQMLFNLEQELTGFIKDSKALLKFPPMTSYHRMLVHRVAAFFGLDHNVDQTGKCIVVNKTSTTRIPDFRFHEHWDGAKEEEPKRKILQRERECVSAEEAHSPERGSLDGKKSKSFEEREEEYAVIRRRIFNEENHLHEGYSESGVSSRNLLGHREDGSWSMEPRPWSSTDSSGYGTDSSAKQRSSMTKASSFHSVTLLSRTDHTGASSSSKLAKTDSAGSATGSMMSPMARPSLVLSSPPPDSLVSESDSTSPSQSAQTGDAVSQAAPFPPFTNDQGQPMAIWVATTLDIIPIGSVLINPQTGQPYSNRDGSVYRWMGPPQQQQQPSTSDYNNYSQGPVLGHEQRPYTLDAADLSQQYTTLSVTPQSSTESAPDVYPHSQPPVITHQMAPLQPMQAAQPPGCVQQNQQMSGYMPNQAPTSTQSFRYTYPTMPYMQSMAEPPGPSGEVPKAVAPPGEQQQNESQYGGVPQYGCTMMPFPHMTVQAVETYQPPMYPQQPQQQQPPGGQAQNYAARVDAPQFSQAQPVPVYYNATPTSNAAAPPQGAAQVITYPSVGQLTSHGSTVYRAPRTPPPPRGCAIGGQPGSVAPAPQYNMLSYSTYPPQAQSQPPRNLVPSPGYGTVATPVGQPLQAYPVLRPIGGVAMSLPNRTTPPPAQPYHPAVSMVTGSPQLKLVAVEQRPPKSAELYNPELNKQMTLCPQAAQPAPVVPLVRVPLNGAQYRVANSMAPSGVRLIGQPLQQQVSTYLTAKPRAPSGGVQPASSRQSQRGRRSRGGKDTAGLSPHSSTESGSTVLEVLGLPANLRQTELPSQLCDLTKLGARLQIVAGDDGAAGDSQQGAAEVTVIAIFESESIAQQALALHKGSRYRLKPASRSYDITRSDRPIS</sequence>
<dbReference type="PROSITE" id="PS51673">
    <property type="entry name" value="SUZ"/>
    <property type="match status" value="1"/>
</dbReference>
<feature type="compositionally biased region" description="Polar residues" evidence="2">
    <location>
        <begin position="307"/>
        <end position="319"/>
    </location>
</feature>
<feature type="region of interest" description="Disordered" evidence="2">
    <location>
        <begin position="369"/>
        <end position="390"/>
    </location>
</feature>
<evidence type="ECO:0000256" key="1">
    <source>
        <dbReference type="ARBA" id="ARBA00022553"/>
    </source>
</evidence>
<feature type="domain" description="R3H" evidence="3">
    <location>
        <begin position="10"/>
        <end position="72"/>
    </location>
</feature>
<evidence type="ECO:0000259" key="3">
    <source>
        <dbReference type="PROSITE" id="PS51061"/>
    </source>
</evidence>
<dbReference type="GO" id="GO:0003676">
    <property type="term" value="F:nucleic acid binding"/>
    <property type="evidence" value="ECO:0007669"/>
    <property type="project" value="UniProtKB-UniRule"/>
</dbReference>
<dbReference type="PANTHER" id="PTHR15672">
    <property type="entry name" value="CAMP-REGULATED PHOSPHOPROTEIN 21 RELATED R3H DOMAIN CONTAINING PROTEIN"/>
    <property type="match status" value="1"/>
</dbReference>
<feature type="domain" description="SUZ" evidence="4">
    <location>
        <begin position="73"/>
        <end position="143"/>
    </location>
</feature>
<dbReference type="InterPro" id="IPR051937">
    <property type="entry name" value="R3H_domain_containing"/>
</dbReference>
<dbReference type="SUPFAM" id="SSF82708">
    <property type="entry name" value="R3H domain"/>
    <property type="match status" value="1"/>
</dbReference>
<protein>
    <submittedName>
        <fullName evidence="5">Uncharacterized protein</fullName>
    </submittedName>
</protein>
<gene>
    <name evidence="5" type="ORF">NP493_460g04032</name>
</gene>
<feature type="compositionally biased region" description="Polar residues" evidence="2">
    <location>
        <begin position="369"/>
        <end position="380"/>
    </location>
</feature>
<evidence type="ECO:0000256" key="2">
    <source>
        <dbReference type="SAM" id="MobiDB-lite"/>
    </source>
</evidence>
<feature type="region of interest" description="Disordered" evidence="2">
    <location>
        <begin position="103"/>
        <end position="125"/>
    </location>
</feature>
<feature type="region of interest" description="Disordered" evidence="2">
    <location>
        <begin position="448"/>
        <end position="473"/>
    </location>
</feature>
<keyword evidence="1" id="KW-0597">Phosphoprotein</keyword>
<dbReference type="InterPro" id="IPR024771">
    <property type="entry name" value="SUZ"/>
</dbReference>
<keyword evidence="6" id="KW-1185">Reference proteome</keyword>
<dbReference type="CDD" id="cd02642">
    <property type="entry name" value="R3H_encore_like"/>
    <property type="match status" value="1"/>
</dbReference>
<accession>A0AAD9NRG3</accession>
<feature type="region of interest" description="Disordered" evidence="2">
    <location>
        <begin position="307"/>
        <end position="350"/>
    </location>
</feature>
<dbReference type="EMBL" id="JAODUO010000460">
    <property type="protein sequence ID" value="KAK2180052.1"/>
    <property type="molecule type" value="Genomic_DNA"/>
</dbReference>
<evidence type="ECO:0000259" key="4">
    <source>
        <dbReference type="PROSITE" id="PS51673"/>
    </source>
</evidence>
<feature type="region of interest" description="Disordered" evidence="2">
    <location>
        <begin position="755"/>
        <end position="797"/>
    </location>
</feature>
<dbReference type="InterPro" id="IPR001374">
    <property type="entry name" value="R3H_dom"/>
</dbReference>
<evidence type="ECO:0000313" key="6">
    <source>
        <dbReference type="Proteomes" id="UP001209878"/>
    </source>
</evidence>
<organism evidence="5 6">
    <name type="scientific">Ridgeia piscesae</name>
    <name type="common">Tubeworm</name>
    <dbReference type="NCBI Taxonomy" id="27915"/>
    <lineage>
        <taxon>Eukaryota</taxon>
        <taxon>Metazoa</taxon>
        <taxon>Spiralia</taxon>
        <taxon>Lophotrochozoa</taxon>
        <taxon>Annelida</taxon>
        <taxon>Polychaeta</taxon>
        <taxon>Sedentaria</taxon>
        <taxon>Canalipalpata</taxon>
        <taxon>Sabellida</taxon>
        <taxon>Siboglinidae</taxon>
        <taxon>Ridgeia</taxon>
    </lineage>
</organism>
<dbReference type="Proteomes" id="UP001209878">
    <property type="component" value="Unassembled WGS sequence"/>
</dbReference>
<dbReference type="Pfam" id="PF12752">
    <property type="entry name" value="SUZ"/>
    <property type="match status" value="1"/>
</dbReference>
<feature type="compositionally biased region" description="Low complexity" evidence="2">
    <location>
        <begin position="176"/>
        <end position="188"/>
    </location>
</feature>
<feature type="region of interest" description="Disordered" evidence="2">
    <location>
        <begin position="163"/>
        <end position="283"/>
    </location>
</feature>
<proteinExistence type="predicted"/>
<dbReference type="Pfam" id="PF01424">
    <property type="entry name" value="R3H"/>
    <property type="match status" value="1"/>
</dbReference>
<dbReference type="AlphaFoldDB" id="A0AAD9NRG3"/>
<dbReference type="InterPro" id="IPR036867">
    <property type="entry name" value="R3H_dom_sf"/>
</dbReference>
<reference evidence="5" key="1">
    <citation type="journal article" date="2023" name="Mol. Biol. Evol.">
        <title>Third-Generation Sequencing Reveals the Adaptive Role of the Epigenome in Three Deep-Sea Polychaetes.</title>
        <authorList>
            <person name="Perez M."/>
            <person name="Aroh O."/>
            <person name="Sun Y."/>
            <person name="Lan Y."/>
            <person name="Juniper S.K."/>
            <person name="Young C.R."/>
            <person name="Angers B."/>
            <person name="Qian P.Y."/>
        </authorList>
    </citation>
    <scope>NUCLEOTIDE SEQUENCE</scope>
    <source>
        <strain evidence="5">R07B-5</strain>
    </source>
</reference>
<dbReference type="SMART" id="SM00393">
    <property type="entry name" value="R3H"/>
    <property type="match status" value="1"/>
</dbReference>
<feature type="compositionally biased region" description="Polar residues" evidence="2">
    <location>
        <begin position="336"/>
        <end position="345"/>
    </location>
</feature>
<comment type="caution">
    <text evidence="5">The sequence shown here is derived from an EMBL/GenBank/DDBJ whole genome shotgun (WGS) entry which is preliminary data.</text>
</comment>